<evidence type="ECO:0000313" key="1">
    <source>
        <dbReference type="EMBL" id="PKK78662.1"/>
    </source>
</evidence>
<gene>
    <name evidence="1" type="ORF">RhiirC2_769966</name>
</gene>
<dbReference type="Proteomes" id="UP000233469">
    <property type="component" value="Unassembled WGS sequence"/>
</dbReference>
<dbReference type="VEuPathDB" id="FungiDB:FUN_012910"/>
<reference evidence="1 2" key="1">
    <citation type="submission" date="2016-04" db="EMBL/GenBank/DDBJ databases">
        <title>Genome analyses suggest a sexual origin of heterokaryosis in a supposedly ancient asexual fungus.</title>
        <authorList>
            <person name="Ropars J."/>
            <person name="Sedzielewska K."/>
            <person name="Noel J."/>
            <person name="Charron P."/>
            <person name="Farinelli L."/>
            <person name="Marton T."/>
            <person name="Kruger M."/>
            <person name="Pelin A."/>
            <person name="Brachmann A."/>
            <person name="Corradi N."/>
        </authorList>
    </citation>
    <scope>NUCLEOTIDE SEQUENCE [LARGE SCALE GENOMIC DNA]</scope>
    <source>
        <strain evidence="1 2">C2</strain>
    </source>
</reference>
<name>A0A2N1NXT4_9GLOM</name>
<sequence>MSNNRMVCGKCKPLIIETPKPPIKLFTTSSFFEKKRKLVTSQRQNLTWIRKVEEKEKNNRPVRELYGFQAKKKSKAGDPSIGYYITQSEPKVLNERTTEHQKEKYKKRNDRYWIQWKIGKARAQWLGNPFIDDDMQLNKWSMHNSITHYDRNKVLKNALKTRKLNRRELIFLYSTPKSIQEINQLTYMLPHISDDPDEGIDYNQDLQSEHYYQ</sequence>
<comment type="caution">
    <text evidence="1">The sequence shown here is derived from an EMBL/GenBank/DDBJ whole genome shotgun (WGS) entry which is preliminary data.</text>
</comment>
<protein>
    <submittedName>
        <fullName evidence="1">Uncharacterized protein</fullName>
    </submittedName>
</protein>
<dbReference type="AlphaFoldDB" id="A0A2N1NXT4"/>
<accession>A0A2N1NXT4</accession>
<evidence type="ECO:0000313" key="2">
    <source>
        <dbReference type="Proteomes" id="UP000233469"/>
    </source>
</evidence>
<dbReference type="EMBL" id="LLXL01000074">
    <property type="protein sequence ID" value="PKK78662.1"/>
    <property type="molecule type" value="Genomic_DNA"/>
</dbReference>
<organism evidence="1 2">
    <name type="scientific">Rhizophagus irregularis</name>
    <dbReference type="NCBI Taxonomy" id="588596"/>
    <lineage>
        <taxon>Eukaryota</taxon>
        <taxon>Fungi</taxon>
        <taxon>Fungi incertae sedis</taxon>
        <taxon>Mucoromycota</taxon>
        <taxon>Glomeromycotina</taxon>
        <taxon>Glomeromycetes</taxon>
        <taxon>Glomerales</taxon>
        <taxon>Glomeraceae</taxon>
        <taxon>Rhizophagus</taxon>
    </lineage>
</organism>
<proteinExistence type="predicted"/>
<reference evidence="1 2" key="2">
    <citation type="submission" date="2017-10" db="EMBL/GenBank/DDBJ databases">
        <title>Extensive intraspecific genome diversity in a model arbuscular mycorrhizal fungus.</title>
        <authorList>
            <person name="Chen E.C.H."/>
            <person name="Morin E."/>
            <person name="Baudet D."/>
            <person name="Noel J."/>
            <person name="Ndikumana S."/>
            <person name="Charron P."/>
            <person name="St-Onge C."/>
            <person name="Giorgi J."/>
            <person name="Grigoriev I.V."/>
            <person name="Roux C."/>
            <person name="Martin F.M."/>
            <person name="Corradi N."/>
        </authorList>
    </citation>
    <scope>NUCLEOTIDE SEQUENCE [LARGE SCALE GENOMIC DNA]</scope>
    <source>
        <strain evidence="1 2">C2</strain>
    </source>
</reference>